<accession>D8S1H8</accession>
<name>D8S1H8_SELML</name>
<organism evidence="2">
    <name type="scientific">Selaginella moellendorffii</name>
    <name type="common">Spikemoss</name>
    <dbReference type="NCBI Taxonomy" id="88036"/>
    <lineage>
        <taxon>Eukaryota</taxon>
        <taxon>Viridiplantae</taxon>
        <taxon>Streptophyta</taxon>
        <taxon>Embryophyta</taxon>
        <taxon>Tracheophyta</taxon>
        <taxon>Lycopodiopsida</taxon>
        <taxon>Selaginellales</taxon>
        <taxon>Selaginellaceae</taxon>
        <taxon>Selaginella</taxon>
    </lineage>
</organism>
<protein>
    <submittedName>
        <fullName evidence="1">Uncharacterized protein</fullName>
    </submittedName>
</protein>
<dbReference type="HOGENOM" id="CLU_951227_0_0_1"/>
<dbReference type="EMBL" id="GL377598">
    <property type="protein sequence ID" value="EFJ21856.1"/>
    <property type="molecule type" value="Genomic_DNA"/>
</dbReference>
<dbReference type="AlphaFoldDB" id="D8S1H8"/>
<dbReference type="InParanoid" id="D8S1H8"/>
<evidence type="ECO:0000313" key="2">
    <source>
        <dbReference type="Proteomes" id="UP000001514"/>
    </source>
</evidence>
<sequence>MVLLFLLHAGRVLHVCRYSGKFLLVVQASTSALDLCHFSSMHYANRATTTLNQKCSKATFRSRNVLLHPCCARDASVLEEADEYWEAVIMTFSRHCEVKAAVRKADELVLRGEDYHCCSTDELMAHLDPTYVLNAQRGRYCSTYIKLIFLRAVGYCQASSRRSVDGICTPAAYGRESVDGVVIWMSGRELHIVLLQYTPMKIASLKRGFSDAEEHVASPLAALDLMNRAMSTSQLTSALSVGTPAYMLHVQSFEESFWDLSRFQGARCLQEDGKRKILEWPIQVLRSTRTWHY</sequence>
<dbReference type="Gramene" id="EFJ21856">
    <property type="protein sequence ID" value="EFJ21856"/>
    <property type="gene ID" value="SELMODRAFT_417140"/>
</dbReference>
<gene>
    <name evidence="1" type="ORF">SELMODRAFT_417140</name>
</gene>
<dbReference type="KEGG" id="smo:SELMODRAFT_417140"/>
<reference evidence="1 2" key="1">
    <citation type="journal article" date="2011" name="Science">
        <title>The Selaginella genome identifies genetic changes associated with the evolution of vascular plants.</title>
        <authorList>
            <person name="Banks J.A."/>
            <person name="Nishiyama T."/>
            <person name="Hasebe M."/>
            <person name="Bowman J.L."/>
            <person name="Gribskov M."/>
            <person name="dePamphilis C."/>
            <person name="Albert V.A."/>
            <person name="Aono N."/>
            <person name="Aoyama T."/>
            <person name="Ambrose B.A."/>
            <person name="Ashton N.W."/>
            <person name="Axtell M.J."/>
            <person name="Barker E."/>
            <person name="Barker M.S."/>
            <person name="Bennetzen J.L."/>
            <person name="Bonawitz N.D."/>
            <person name="Chapple C."/>
            <person name="Cheng C."/>
            <person name="Correa L.G."/>
            <person name="Dacre M."/>
            <person name="DeBarry J."/>
            <person name="Dreyer I."/>
            <person name="Elias M."/>
            <person name="Engstrom E.M."/>
            <person name="Estelle M."/>
            <person name="Feng L."/>
            <person name="Finet C."/>
            <person name="Floyd S.K."/>
            <person name="Frommer W.B."/>
            <person name="Fujita T."/>
            <person name="Gramzow L."/>
            <person name="Gutensohn M."/>
            <person name="Harholt J."/>
            <person name="Hattori M."/>
            <person name="Heyl A."/>
            <person name="Hirai T."/>
            <person name="Hiwatashi Y."/>
            <person name="Ishikawa M."/>
            <person name="Iwata M."/>
            <person name="Karol K.G."/>
            <person name="Koehler B."/>
            <person name="Kolukisaoglu U."/>
            <person name="Kubo M."/>
            <person name="Kurata T."/>
            <person name="Lalonde S."/>
            <person name="Li K."/>
            <person name="Li Y."/>
            <person name="Litt A."/>
            <person name="Lyons E."/>
            <person name="Manning G."/>
            <person name="Maruyama T."/>
            <person name="Michael T.P."/>
            <person name="Mikami K."/>
            <person name="Miyazaki S."/>
            <person name="Morinaga S."/>
            <person name="Murata T."/>
            <person name="Mueller-Roeber B."/>
            <person name="Nelson D.R."/>
            <person name="Obara M."/>
            <person name="Oguri Y."/>
            <person name="Olmstead R.G."/>
            <person name="Onodera N."/>
            <person name="Petersen B.L."/>
            <person name="Pils B."/>
            <person name="Prigge M."/>
            <person name="Rensing S.A."/>
            <person name="Riano-Pachon D.M."/>
            <person name="Roberts A.W."/>
            <person name="Sato Y."/>
            <person name="Scheller H.V."/>
            <person name="Schulz B."/>
            <person name="Schulz C."/>
            <person name="Shakirov E.V."/>
            <person name="Shibagaki N."/>
            <person name="Shinohara N."/>
            <person name="Shippen D.E."/>
            <person name="Soerensen I."/>
            <person name="Sotooka R."/>
            <person name="Sugimoto N."/>
            <person name="Sugita M."/>
            <person name="Sumikawa N."/>
            <person name="Tanurdzic M."/>
            <person name="Theissen G."/>
            <person name="Ulvskov P."/>
            <person name="Wakazuki S."/>
            <person name="Weng J.K."/>
            <person name="Willats W.W."/>
            <person name="Wipf D."/>
            <person name="Wolf P.G."/>
            <person name="Yang L."/>
            <person name="Zimmer A.D."/>
            <person name="Zhu Q."/>
            <person name="Mitros T."/>
            <person name="Hellsten U."/>
            <person name="Loque D."/>
            <person name="Otillar R."/>
            <person name="Salamov A."/>
            <person name="Schmutz J."/>
            <person name="Shapiro H."/>
            <person name="Lindquist E."/>
            <person name="Lucas S."/>
            <person name="Rokhsar D."/>
            <person name="Grigoriev I.V."/>
        </authorList>
    </citation>
    <scope>NUCLEOTIDE SEQUENCE [LARGE SCALE GENOMIC DNA]</scope>
</reference>
<proteinExistence type="predicted"/>
<evidence type="ECO:0000313" key="1">
    <source>
        <dbReference type="EMBL" id="EFJ21856.1"/>
    </source>
</evidence>
<dbReference type="Proteomes" id="UP000001514">
    <property type="component" value="Unassembled WGS sequence"/>
</dbReference>
<keyword evidence="2" id="KW-1185">Reference proteome</keyword>